<reference evidence="2 4" key="4">
    <citation type="journal article" date="1998" name="J. Gen. Virol.">
        <title>Distinct gene arrangement in the Buzura suppressaria single-nucleocapsid nucleopolyhedrovirus genome.</title>
        <authorList>
            <person name="Hu Z.H."/>
            <person name="Arif B.M."/>
            <person name="Jin F."/>
            <person name="Martens J.W."/>
            <person name="Chen X.W."/>
            <person name="Sun J.S."/>
            <person name="Zuidema D."/>
            <person name="Goldbach R.W."/>
            <person name="Vlak J.M."/>
        </authorList>
    </citation>
    <scope>NUCLEOTIDE SEQUENCE [LARGE SCALE GENOMIC DNA]</scope>
    <source>
        <strain evidence="2">Hubei</strain>
    </source>
</reference>
<keyword evidence="1" id="KW-1133">Transmembrane helix</keyword>
<accession>W5VLE9</accession>
<keyword evidence="4" id="KW-1185">Reference proteome</keyword>
<name>W5VLE9_NPVBS</name>
<dbReference type="OrthoDB" id="28375at10239"/>
<evidence type="ECO:0000313" key="3">
    <source>
        <dbReference type="EMBL" id="AKN91098.1"/>
    </source>
</evidence>
<reference evidence="2 4" key="2">
    <citation type="journal article" date="1997" name="Virus Res.">
        <title>Characterization of the ecdysteroid UDP-glucosyltransferase gene of a single nucleocapsid nucleopolyhedrovirus of Buzura suppressaria.</title>
        <authorList>
            <person name="Hu Z.H."/>
            <person name="Broer R."/>
            <person name="Westerlaken J."/>
            <person name="Martens J.W."/>
            <person name="Jin F."/>
            <person name="Jehle J.A."/>
            <person name="Wang L.M."/>
            <person name="Vlak J.M."/>
        </authorList>
    </citation>
    <scope>NUCLEOTIDE SEQUENCE [LARGE SCALE GENOMIC DNA]</scope>
    <source>
        <strain evidence="2">Hubei</strain>
    </source>
</reference>
<evidence type="ECO:0000313" key="2">
    <source>
        <dbReference type="EMBL" id="AHH82714.1"/>
    </source>
</evidence>
<dbReference type="GeneID" id="18267045"/>
<keyword evidence="1" id="KW-0812">Transmembrane</keyword>
<dbReference type="KEGG" id="vg:18267045"/>
<sequence length="113" mass="13106">MALSIILLALSFNYSNQLWLNATTINSDDKDDNTEELDSLFNIVMGEISKIQKNETTDNGYIRMIFIILILFFIFSIKTKIYKIFTCCKRLKPTPNDTALEKITIQELNYIIN</sequence>
<keyword evidence="1" id="KW-0472">Membrane</keyword>
<reference evidence="2 4" key="3">
    <citation type="journal article" date="1998" name="J. Gen. Virol.">
        <title>The single-nucleocapsid nucleopolyhedrovirus of Buzura suppressaria encodes a P10 protein.</title>
        <authorList>
            <person name="van Oers M.M."/>
            <person name="Hu Z."/>
            <person name="Arif B.M."/>
            <person name="van Strien E.A."/>
            <person name="van Lent J.W."/>
            <person name="Vlak J.M."/>
        </authorList>
    </citation>
    <scope>NUCLEOTIDE SEQUENCE [LARGE SCALE GENOMIC DNA]</scope>
    <source>
        <strain evidence="2">Hubei</strain>
    </source>
</reference>
<organism evidence="2 4">
    <name type="scientific">Buzura suppressaria nuclear polyhedrosis virus</name>
    <name type="common">BsNPV</name>
    <dbReference type="NCBI Taxonomy" id="74320"/>
    <lineage>
        <taxon>Viruses</taxon>
        <taxon>Viruses incertae sedis</taxon>
        <taxon>Naldaviricetes</taxon>
        <taxon>Lefavirales</taxon>
        <taxon>Baculoviridae</taxon>
        <taxon>Alphabaculovirus</taxon>
        <taxon>Alphabaculovirus busuppressariae</taxon>
    </lineage>
</organism>
<reference evidence="3" key="7">
    <citation type="submission" date="2014-10" db="EMBL/GenBank/DDBJ databases">
        <authorList>
            <person name="Seo M.-J."/>
            <person name="Seok Y.J."/>
            <person name="Cha I.-T."/>
        </authorList>
    </citation>
    <scope>NUCLEOTIDE SEQUENCE</scope>
    <source>
        <strain evidence="3">Guangxi</strain>
    </source>
</reference>
<dbReference type="Proteomes" id="UP000214366">
    <property type="component" value="Segment"/>
</dbReference>
<reference evidence="2 4" key="6">
    <citation type="journal article" date="2014" name="PLoS ONE">
        <title>Genome Sequence and Analysis of Buzura suppressaria Nucleopolyhedrovirus: A Group II Alphabaculovirus.</title>
        <authorList>
            <person name="Zhu Z."/>
            <person name="Yin F."/>
            <person name="Liu X."/>
            <person name="Hou D."/>
            <person name="Wang J."/>
            <person name="Zhang L."/>
            <person name="Arif B."/>
            <person name="Wang H."/>
            <person name="Deng F."/>
            <person name="Hu Z."/>
        </authorList>
    </citation>
    <scope>NUCLEOTIDE SEQUENCE [LARGE SCALE GENOMIC DNA]</scope>
    <source>
        <strain evidence="2">Hubei</strain>
    </source>
</reference>
<protein>
    <submittedName>
        <fullName evidence="2">ORF-125</fullName>
    </submittedName>
    <submittedName>
        <fullName evidence="3">ORF-128</fullName>
    </submittedName>
</protein>
<evidence type="ECO:0000256" key="1">
    <source>
        <dbReference type="SAM" id="Phobius"/>
    </source>
</evidence>
<evidence type="ECO:0000313" key="4">
    <source>
        <dbReference type="Proteomes" id="UP000214366"/>
    </source>
</evidence>
<reference evidence="2 4" key="5">
    <citation type="journal article" date="1998" name="Virus Res.">
        <title>Genetic organization of the HindIII-I region of the single-nucleocapsid nucleopolyhedrovirus of Buzura suppressaria.</title>
        <authorList>
            <person name="Hu Z.H."/>
            <person name="Arif B.M."/>
            <person name="Sun J.S."/>
            <person name="Chen X.W."/>
            <person name="Zuidema D."/>
            <person name="Goldbach R.W."/>
            <person name="Vlak J.M."/>
        </authorList>
    </citation>
    <scope>NUCLEOTIDE SEQUENCE [LARGE SCALE GENOMIC DNA]</scope>
    <source>
        <strain evidence="2">Hubei</strain>
    </source>
</reference>
<dbReference type="RefSeq" id="YP_009001902.1">
    <property type="nucleotide sequence ID" value="NC_023442.1"/>
</dbReference>
<organismHost>
    <name type="scientific">Lepidoptera</name>
    <name type="common">moths &amp; butterflies</name>
    <dbReference type="NCBI Taxonomy" id="7088"/>
</organismHost>
<feature type="transmembrane region" description="Helical" evidence="1">
    <location>
        <begin position="60"/>
        <end position="77"/>
    </location>
</feature>
<dbReference type="EMBL" id="KF611977">
    <property type="protein sequence ID" value="AHH82714.1"/>
    <property type="molecule type" value="Genomic_DNA"/>
</dbReference>
<proteinExistence type="predicted"/>
<reference evidence="2 4" key="1">
    <citation type="journal article" date="1993" name="J. Gen. Virol.">
        <title>Nucleotide sequence of the Buzura suppressaria single nucleocapsid nuclear polyhedrosis virus polyhedrin gene.</title>
        <authorList>
            <person name="Hu Z.H."/>
            <person name="Liu M.F."/>
            <person name="Jin F."/>
            <person name="Wang Z.X."/>
            <person name="Liu X.Y."/>
            <person name="Li M.J."/>
            <person name="Liang B.F."/>
            <person name="Xie T.E."/>
        </authorList>
    </citation>
    <scope>NUCLEOTIDE SEQUENCE [LARGE SCALE GENOMIC DNA]</scope>
    <source>
        <strain evidence="2">Hubei</strain>
    </source>
</reference>
<dbReference type="EMBL" id="KM986882">
    <property type="protein sequence ID" value="AKN91098.1"/>
    <property type="molecule type" value="Genomic_DNA"/>
</dbReference>